<dbReference type="EMBL" id="MGFU01000023">
    <property type="protein sequence ID" value="OGM12626.1"/>
    <property type="molecule type" value="Genomic_DNA"/>
</dbReference>
<name>A0A1F7XC93_9BACT</name>
<sequence length="123" mass="13748">MIKEARIYIGNLPGDYLFEIQKGLSFISLATKIRTGDLVFIKPNLTFPHYKKGVMTSPRCIEQLIIALKDYTGNIMIGEADGGGYNRFSMDVVFDKTGLFEIAKKYEAKIVNLSTQSSSLKNS</sequence>
<dbReference type="InterPro" id="IPR007160">
    <property type="entry name" value="DUF362"/>
</dbReference>
<evidence type="ECO:0000313" key="3">
    <source>
        <dbReference type="Proteomes" id="UP000179013"/>
    </source>
</evidence>
<accession>A0A1F7XC93</accession>
<evidence type="ECO:0000313" key="2">
    <source>
        <dbReference type="EMBL" id="OGM12626.1"/>
    </source>
</evidence>
<proteinExistence type="predicted"/>
<organism evidence="2 3">
    <name type="scientific">Candidatus Woesebacteria bacterium RBG_16_39_8b</name>
    <dbReference type="NCBI Taxonomy" id="1802482"/>
    <lineage>
        <taxon>Bacteria</taxon>
        <taxon>Candidatus Woeseibacteriota</taxon>
    </lineage>
</organism>
<dbReference type="Proteomes" id="UP000179013">
    <property type="component" value="Unassembled WGS sequence"/>
</dbReference>
<protein>
    <recommendedName>
        <fullName evidence="1">DUF362 domain-containing protein</fullName>
    </recommendedName>
</protein>
<gene>
    <name evidence="2" type="ORF">A2V80_03100</name>
</gene>
<dbReference type="AlphaFoldDB" id="A0A1F7XC93"/>
<evidence type="ECO:0000259" key="1">
    <source>
        <dbReference type="Pfam" id="PF04015"/>
    </source>
</evidence>
<comment type="caution">
    <text evidence="2">The sequence shown here is derived from an EMBL/GenBank/DDBJ whole genome shotgun (WGS) entry which is preliminary data.</text>
</comment>
<dbReference type="Pfam" id="PF04015">
    <property type="entry name" value="DUF362"/>
    <property type="match status" value="1"/>
</dbReference>
<feature type="domain" description="DUF362" evidence="1">
    <location>
        <begin position="39"/>
        <end position="117"/>
    </location>
</feature>
<reference evidence="2 3" key="1">
    <citation type="journal article" date="2016" name="Nat. Commun.">
        <title>Thousands of microbial genomes shed light on interconnected biogeochemical processes in an aquifer system.</title>
        <authorList>
            <person name="Anantharaman K."/>
            <person name="Brown C.T."/>
            <person name="Hug L.A."/>
            <person name="Sharon I."/>
            <person name="Castelle C.J."/>
            <person name="Probst A.J."/>
            <person name="Thomas B.C."/>
            <person name="Singh A."/>
            <person name="Wilkins M.J."/>
            <person name="Karaoz U."/>
            <person name="Brodie E.L."/>
            <person name="Williams K.H."/>
            <person name="Hubbard S.S."/>
            <person name="Banfield J.F."/>
        </authorList>
    </citation>
    <scope>NUCLEOTIDE SEQUENCE [LARGE SCALE GENOMIC DNA]</scope>
</reference>